<protein>
    <submittedName>
        <fullName evidence="2">Rhodanese-like domain</fullName>
    </submittedName>
</protein>
<feature type="domain" description="Rhodanese" evidence="1">
    <location>
        <begin position="64"/>
        <end position="162"/>
    </location>
</feature>
<dbReference type="GO" id="GO:0004792">
    <property type="term" value="F:thiosulfate-cyanide sulfurtransferase activity"/>
    <property type="evidence" value="ECO:0007669"/>
    <property type="project" value="TreeGrafter"/>
</dbReference>
<reference evidence="2" key="1">
    <citation type="submission" date="2021-05" db="EMBL/GenBank/DDBJ databases">
        <title>A free-living protist that lacks canonical eukaryotic 1 DNA replication and segregation systems.</title>
        <authorList>
            <person name="Salas-Leiva D.E."/>
            <person name="Tromer E.C."/>
            <person name="Curtis B.A."/>
            <person name="Jerlstrom-Hultqvist J."/>
            <person name="Kolisko M."/>
            <person name="Yi Z."/>
            <person name="Salas-Leiva J.S."/>
            <person name="Gallot-Lavallee L."/>
            <person name="Kops G.J.P.L."/>
            <person name="Archibald J.M."/>
            <person name="Simpson A.G.B."/>
            <person name="Roger A.J."/>
        </authorList>
    </citation>
    <scope>NUCLEOTIDE SEQUENCE</scope>
    <source>
        <strain evidence="2">BICM</strain>
    </source>
</reference>
<evidence type="ECO:0000313" key="2">
    <source>
        <dbReference type="EMBL" id="KAG9393328.1"/>
    </source>
</evidence>
<gene>
    <name evidence="2" type="ORF">J8273_3462</name>
</gene>
<dbReference type="AlphaFoldDB" id="A0A8J6AT02"/>
<dbReference type="Pfam" id="PF00581">
    <property type="entry name" value="Rhodanese"/>
    <property type="match status" value="1"/>
</dbReference>
<dbReference type="InterPro" id="IPR036873">
    <property type="entry name" value="Rhodanese-like_dom_sf"/>
</dbReference>
<keyword evidence="3" id="KW-1185">Reference proteome</keyword>
<organism evidence="2 3">
    <name type="scientific">Carpediemonas membranifera</name>
    <dbReference type="NCBI Taxonomy" id="201153"/>
    <lineage>
        <taxon>Eukaryota</taxon>
        <taxon>Metamonada</taxon>
        <taxon>Carpediemonas-like organisms</taxon>
        <taxon>Carpediemonas</taxon>
    </lineage>
</organism>
<comment type="caution">
    <text evidence="2">The sequence shown here is derived from an EMBL/GenBank/DDBJ whole genome shotgun (WGS) entry which is preliminary data.</text>
</comment>
<dbReference type="EMBL" id="JAHDYR010000025">
    <property type="protein sequence ID" value="KAG9393328.1"/>
    <property type="molecule type" value="Genomic_DNA"/>
</dbReference>
<dbReference type="PROSITE" id="PS50206">
    <property type="entry name" value="RHODANESE_3"/>
    <property type="match status" value="1"/>
</dbReference>
<proteinExistence type="predicted"/>
<evidence type="ECO:0000313" key="3">
    <source>
        <dbReference type="Proteomes" id="UP000717585"/>
    </source>
</evidence>
<evidence type="ECO:0000259" key="1">
    <source>
        <dbReference type="PROSITE" id="PS50206"/>
    </source>
</evidence>
<dbReference type="OrthoDB" id="566238at2759"/>
<accession>A0A8J6AT02</accession>
<dbReference type="InterPro" id="IPR001763">
    <property type="entry name" value="Rhodanese-like_dom"/>
</dbReference>
<dbReference type="CDD" id="cd00158">
    <property type="entry name" value="RHOD"/>
    <property type="match status" value="1"/>
</dbReference>
<name>A0A8J6AT02_9EUKA</name>
<dbReference type="PANTHER" id="PTHR44086:SF10">
    <property type="entry name" value="THIOSULFATE SULFURTRANSFERASE_RHODANESE-LIKE DOMAIN-CONTAINING PROTEIN 3"/>
    <property type="match status" value="1"/>
</dbReference>
<dbReference type="PANTHER" id="PTHR44086">
    <property type="entry name" value="THIOSULFATE SULFURTRANSFERASE RDL2, MITOCHONDRIAL-RELATED"/>
    <property type="match status" value="1"/>
</dbReference>
<sequence length="169" mass="18054">MTSSAKTSENDCNISNNCCNDSRKAGAKCSASNGTLPGRSVEEILADSRKGITRVEPEDLPAAQARGAHVIDVRSAVTRDVEGHIPGAVVIERLVMDWRLDPRGAWRMAGAPEPADEVVVVCNEGFHSSLAARDLRELGLVHATDLVGGFRAYQAAGMPTVDVPTRYVQ</sequence>
<dbReference type="Gene3D" id="3.40.250.10">
    <property type="entry name" value="Rhodanese-like domain"/>
    <property type="match status" value="1"/>
</dbReference>
<dbReference type="SMART" id="SM00450">
    <property type="entry name" value="RHOD"/>
    <property type="match status" value="1"/>
</dbReference>
<dbReference type="SUPFAM" id="SSF52821">
    <property type="entry name" value="Rhodanese/Cell cycle control phosphatase"/>
    <property type="match status" value="1"/>
</dbReference>
<dbReference type="Proteomes" id="UP000717585">
    <property type="component" value="Unassembled WGS sequence"/>
</dbReference>